<dbReference type="EMBL" id="NLAX01000010">
    <property type="protein sequence ID" value="PKS09019.1"/>
    <property type="molecule type" value="Genomic_DNA"/>
</dbReference>
<keyword evidence="13" id="KW-1185">Reference proteome</keyword>
<dbReference type="PANTHER" id="PTHR12087">
    <property type="entry name" value="ORIGIN RECOGNITION COMPLEX SUBUNIT 4"/>
    <property type="match status" value="1"/>
</dbReference>
<dbReference type="PROSITE" id="PS50016">
    <property type="entry name" value="ZF_PHD_2"/>
    <property type="match status" value="1"/>
</dbReference>
<feature type="compositionally biased region" description="Basic and acidic residues" evidence="10">
    <location>
        <begin position="69"/>
        <end position="92"/>
    </location>
</feature>
<organism evidence="12 13">
    <name type="scientific">Lomentospora prolificans</name>
    <dbReference type="NCBI Taxonomy" id="41688"/>
    <lineage>
        <taxon>Eukaryota</taxon>
        <taxon>Fungi</taxon>
        <taxon>Dikarya</taxon>
        <taxon>Ascomycota</taxon>
        <taxon>Pezizomycotina</taxon>
        <taxon>Sordariomycetes</taxon>
        <taxon>Hypocreomycetidae</taxon>
        <taxon>Microascales</taxon>
        <taxon>Microascaceae</taxon>
        <taxon>Lomentospora</taxon>
    </lineage>
</organism>
<dbReference type="InterPro" id="IPR019786">
    <property type="entry name" value="Zinc_finger_PHD-type_CS"/>
</dbReference>
<dbReference type="InterPro" id="IPR019787">
    <property type="entry name" value="Znf_PHD-finger"/>
</dbReference>
<name>A0A2N3N9A0_9PEZI</name>
<feature type="domain" description="PHD-type" evidence="11">
    <location>
        <begin position="305"/>
        <end position="355"/>
    </location>
</feature>
<dbReference type="Pfam" id="PF00628">
    <property type="entry name" value="PHD"/>
    <property type="match status" value="1"/>
</dbReference>
<dbReference type="InterPro" id="IPR027417">
    <property type="entry name" value="P-loop_NTPase"/>
</dbReference>
<keyword evidence="8" id="KW-0539">Nucleus</keyword>
<gene>
    <name evidence="12" type="ORF">jhhlp_003632</name>
</gene>
<evidence type="ECO:0000256" key="5">
    <source>
        <dbReference type="ARBA" id="ARBA00022771"/>
    </source>
</evidence>
<dbReference type="SMART" id="SM00249">
    <property type="entry name" value="PHD"/>
    <property type="match status" value="1"/>
</dbReference>
<dbReference type="InterPro" id="IPR001965">
    <property type="entry name" value="Znf_PHD"/>
</dbReference>
<feature type="compositionally biased region" description="Low complexity" evidence="10">
    <location>
        <begin position="146"/>
        <end position="162"/>
    </location>
</feature>
<comment type="caution">
    <text evidence="12">The sequence shown here is derived from an EMBL/GenBank/DDBJ whole genome shotgun (WGS) entry which is preliminary data.</text>
</comment>
<dbReference type="STRING" id="41688.A0A2N3N9A0"/>
<evidence type="ECO:0000256" key="7">
    <source>
        <dbReference type="ARBA" id="ARBA00023125"/>
    </source>
</evidence>
<comment type="similarity">
    <text evidence="2">Belongs to the ORC4 family.</text>
</comment>
<dbReference type="Gene3D" id="3.40.50.300">
    <property type="entry name" value="P-loop containing nucleotide triphosphate hydrolases"/>
    <property type="match status" value="1"/>
</dbReference>
<proteinExistence type="inferred from homology"/>
<dbReference type="GO" id="GO:0005664">
    <property type="term" value="C:nuclear origin of replication recognition complex"/>
    <property type="evidence" value="ECO:0007669"/>
    <property type="project" value="TreeGrafter"/>
</dbReference>
<evidence type="ECO:0000256" key="2">
    <source>
        <dbReference type="ARBA" id="ARBA00005334"/>
    </source>
</evidence>
<evidence type="ECO:0000256" key="9">
    <source>
        <dbReference type="PROSITE-ProRule" id="PRU00146"/>
    </source>
</evidence>
<feature type="compositionally biased region" description="Polar residues" evidence="10">
    <location>
        <begin position="208"/>
        <end position="223"/>
    </location>
</feature>
<dbReference type="Pfam" id="PF14629">
    <property type="entry name" value="ORC4_C"/>
    <property type="match status" value="1"/>
</dbReference>
<feature type="region of interest" description="Disordered" evidence="10">
    <location>
        <begin position="282"/>
        <end position="307"/>
    </location>
</feature>
<evidence type="ECO:0000256" key="1">
    <source>
        <dbReference type="ARBA" id="ARBA00004123"/>
    </source>
</evidence>
<dbReference type="OrthoDB" id="343623at2759"/>
<keyword evidence="4" id="KW-0479">Metal-binding</keyword>
<evidence type="ECO:0000256" key="10">
    <source>
        <dbReference type="SAM" id="MobiDB-lite"/>
    </source>
</evidence>
<evidence type="ECO:0000313" key="12">
    <source>
        <dbReference type="EMBL" id="PKS09019.1"/>
    </source>
</evidence>
<evidence type="ECO:0000313" key="13">
    <source>
        <dbReference type="Proteomes" id="UP000233524"/>
    </source>
</evidence>
<accession>A0A2N3N9A0</accession>
<sequence length="822" mass="90304">MDEHEGSIRRKRGRPQPTKNSIDPECVTKKRKLDDSKGPPDTDSTTRGRSRGGRRSFMSAFSEALSYARGEKKAKETQSQENLRDKANRETAIKAATMPAKRARARATVLSEPGKSVYDFPGSDGESTVATPKKARSKAPSSQNGTPTSTKRAKRSSTTVTSMDVDENDDATNGNAYELMELDDTPSKQTTGKKRGPGRPPGSKNKKTLAQLNPAGSSSQSLQAKPRVDDAARTSPLKSILTPSKKENDYTPRRRKNVAFGLDKGHKDVEIFFEDLATKKLKAPAKRAEEEPETPADGQEEEDDEEVCEICLKPESKPPNEIIFCDNCDLGFHQKCHNVPVIPEGDWLCKNCSQEDITKTPQKSASTAVPVVPADAPDIPNLDKHLAGLQRVLLDRCTGQRRLKLTGLDEAYGKVGQLVEQTVSSGEGNSMLLIGGRGLGKTAVGGNGAPRIESRRVLTNSQLIEKVVSNMAEKYTGEFHVVRLNGFIHTDDKLAIKDTWRQLGKEMEVDDDIVHRTSYADTMTSLLALLSHPSEITGEDEGLISQAVIFVIDEFDQFAYHPRQTLLYNLFDIAQARKAPIAVLGCTTRVDIVEMLEKRVKSRFSHRYVFIAPPRSLPAYWEVCRQGLVVDREDAGEEGMDTELEGFDEFMEYWGKRIDRLYKQDSFKMLLTGHFYMTKSVMGFLNSCILPLSTLSSTNLALQIPRAPPVPPLAAPMSKLHLLPTLSDLDLGLLIAAARLDIVAHTDTVNFAMAYDEYTSLMGRQRVQSASAGMLAMGGGVRVWGRGVAVISWERLIDLGLLVPAGIGGGKGRADRGQDVGC</sequence>
<keyword evidence="5 9" id="KW-0863">Zinc-finger</keyword>
<dbReference type="GO" id="GO:0003688">
    <property type="term" value="F:DNA replication origin binding"/>
    <property type="evidence" value="ECO:0007669"/>
    <property type="project" value="TreeGrafter"/>
</dbReference>
<dbReference type="PANTHER" id="PTHR12087:SF0">
    <property type="entry name" value="ORIGIN RECOGNITION COMPLEX SUBUNIT 4"/>
    <property type="match status" value="1"/>
</dbReference>
<keyword evidence="6" id="KW-0862">Zinc</keyword>
<feature type="compositionally biased region" description="Acidic residues" evidence="10">
    <location>
        <begin position="290"/>
        <end position="307"/>
    </location>
</feature>
<evidence type="ECO:0000256" key="8">
    <source>
        <dbReference type="ARBA" id="ARBA00023242"/>
    </source>
</evidence>
<dbReference type="InterPro" id="IPR011011">
    <property type="entry name" value="Znf_FYVE_PHD"/>
</dbReference>
<feature type="region of interest" description="Disordered" evidence="10">
    <location>
        <begin position="1"/>
        <end position="253"/>
    </location>
</feature>
<dbReference type="GO" id="GO:0006270">
    <property type="term" value="P:DNA replication initiation"/>
    <property type="evidence" value="ECO:0007669"/>
    <property type="project" value="TreeGrafter"/>
</dbReference>
<keyword evidence="3" id="KW-0235">DNA replication</keyword>
<dbReference type="SUPFAM" id="SSF57903">
    <property type="entry name" value="FYVE/PHD zinc finger"/>
    <property type="match status" value="1"/>
</dbReference>
<reference evidence="12 13" key="1">
    <citation type="journal article" date="2017" name="G3 (Bethesda)">
        <title>First Draft Genome Sequence of the Pathogenic Fungus Lomentospora prolificans (Formerly Scedosporium prolificans).</title>
        <authorList>
            <person name="Luo R."/>
            <person name="Zimin A."/>
            <person name="Workman R."/>
            <person name="Fan Y."/>
            <person name="Pertea G."/>
            <person name="Grossman N."/>
            <person name="Wear M.P."/>
            <person name="Jia B."/>
            <person name="Miller H."/>
            <person name="Casadevall A."/>
            <person name="Timp W."/>
            <person name="Zhang S.X."/>
            <person name="Salzberg S.L."/>
        </authorList>
    </citation>
    <scope>NUCLEOTIDE SEQUENCE [LARGE SCALE GENOMIC DNA]</scope>
    <source>
        <strain evidence="12 13">JHH-5317</strain>
    </source>
</reference>
<evidence type="ECO:0000256" key="6">
    <source>
        <dbReference type="ARBA" id="ARBA00022833"/>
    </source>
</evidence>
<dbReference type="GO" id="GO:0008270">
    <property type="term" value="F:zinc ion binding"/>
    <property type="evidence" value="ECO:0007669"/>
    <property type="project" value="UniProtKB-KW"/>
</dbReference>
<evidence type="ECO:0000256" key="4">
    <source>
        <dbReference type="ARBA" id="ARBA00022723"/>
    </source>
</evidence>
<dbReference type="CDD" id="cd15492">
    <property type="entry name" value="PHD_BRPF_JADE_like"/>
    <property type="match status" value="1"/>
</dbReference>
<dbReference type="AlphaFoldDB" id="A0A2N3N9A0"/>
<dbReference type="SUPFAM" id="SSF52540">
    <property type="entry name" value="P-loop containing nucleoside triphosphate hydrolases"/>
    <property type="match status" value="1"/>
</dbReference>
<dbReference type="VEuPathDB" id="FungiDB:jhhlp_003632"/>
<feature type="compositionally biased region" description="Basic and acidic residues" evidence="10">
    <location>
        <begin position="26"/>
        <end position="46"/>
    </location>
</feature>
<evidence type="ECO:0000259" key="11">
    <source>
        <dbReference type="PROSITE" id="PS50016"/>
    </source>
</evidence>
<dbReference type="InterPro" id="IPR032705">
    <property type="entry name" value="ORC4_C"/>
</dbReference>
<protein>
    <recommendedName>
        <fullName evidence="11">PHD-type domain-containing protein</fullName>
    </recommendedName>
</protein>
<dbReference type="PROSITE" id="PS01359">
    <property type="entry name" value="ZF_PHD_1"/>
    <property type="match status" value="1"/>
</dbReference>
<comment type="subcellular location">
    <subcellularLocation>
        <location evidence="1">Nucleus</location>
    </subcellularLocation>
</comment>
<dbReference type="FunCoup" id="A0A2N3N9A0">
    <property type="interactions" value="672"/>
</dbReference>
<dbReference type="Proteomes" id="UP000233524">
    <property type="component" value="Unassembled WGS sequence"/>
</dbReference>
<dbReference type="InterPro" id="IPR016527">
    <property type="entry name" value="ORC4"/>
</dbReference>
<dbReference type="InParanoid" id="A0A2N3N9A0"/>
<dbReference type="InterPro" id="IPR013083">
    <property type="entry name" value="Znf_RING/FYVE/PHD"/>
</dbReference>
<dbReference type="Gene3D" id="3.30.40.10">
    <property type="entry name" value="Zinc/RING finger domain, C3HC4 (zinc finger)"/>
    <property type="match status" value="1"/>
</dbReference>
<evidence type="ECO:0000256" key="3">
    <source>
        <dbReference type="ARBA" id="ARBA00022705"/>
    </source>
</evidence>
<keyword evidence="7" id="KW-0238">DNA-binding</keyword>